<dbReference type="Proteomes" id="UP000729402">
    <property type="component" value="Unassembled WGS sequence"/>
</dbReference>
<protein>
    <submittedName>
        <fullName evidence="2">Uncharacterized protein</fullName>
    </submittedName>
</protein>
<dbReference type="EMBL" id="JAAALK010000287">
    <property type="protein sequence ID" value="KAG8060966.1"/>
    <property type="molecule type" value="Genomic_DNA"/>
</dbReference>
<evidence type="ECO:0000313" key="2">
    <source>
        <dbReference type="EMBL" id="KAG8060966.1"/>
    </source>
</evidence>
<keyword evidence="3" id="KW-1185">Reference proteome</keyword>
<accession>A0A8J5SR72</accession>
<proteinExistence type="predicted"/>
<evidence type="ECO:0000256" key="1">
    <source>
        <dbReference type="SAM" id="MobiDB-lite"/>
    </source>
</evidence>
<feature type="region of interest" description="Disordered" evidence="1">
    <location>
        <begin position="57"/>
        <end position="91"/>
    </location>
</feature>
<reference evidence="2" key="1">
    <citation type="journal article" date="2021" name="bioRxiv">
        <title>Whole Genome Assembly and Annotation of Northern Wild Rice, Zizania palustris L., Supports a Whole Genome Duplication in the Zizania Genus.</title>
        <authorList>
            <person name="Haas M."/>
            <person name="Kono T."/>
            <person name="Macchietto M."/>
            <person name="Millas R."/>
            <person name="McGilp L."/>
            <person name="Shao M."/>
            <person name="Duquette J."/>
            <person name="Hirsch C.N."/>
            <person name="Kimball J."/>
        </authorList>
    </citation>
    <scope>NUCLEOTIDE SEQUENCE</scope>
    <source>
        <tissue evidence="2">Fresh leaf tissue</tissue>
    </source>
</reference>
<name>A0A8J5SR72_ZIZPA</name>
<evidence type="ECO:0000313" key="3">
    <source>
        <dbReference type="Proteomes" id="UP000729402"/>
    </source>
</evidence>
<comment type="caution">
    <text evidence="2">The sequence shown here is derived from an EMBL/GenBank/DDBJ whole genome shotgun (WGS) entry which is preliminary data.</text>
</comment>
<organism evidence="2 3">
    <name type="scientific">Zizania palustris</name>
    <name type="common">Northern wild rice</name>
    <dbReference type="NCBI Taxonomy" id="103762"/>
    <lineage>
        <taxon>Eukaryota</taxon>
        <taxon>Viridiplantae</taxon>
        <taxon>Streptophyta</taxon>
        <taxon>Embryophyta</taxon>
        <taxon>Tracheophyta</taxon>
        <taxon>Spermatophyta</taxon>
        <taxon>Magnoliopsida</taxon>
        <taxon>Liliopsida</taxon>
        <taxon>Poales</taxon>
        <taxon>Poaceae</taxon>
        <taxon>BOP clade</taxon>
        <taxon>Oryzoideae</taxon>
        <taxon>Oryzeae</taxon>
        <taxon>Zizaniinae</taxon>
        <taxon>Zizania</taxon>
    </lineage>
</organism>
<dbReference type="AlphaFoldDB" id="A0A8J5SR72"/>
<feature type="compositionally biased region" description="Low complexity" evidence="1">
    <location>
        <begin position="57"/>
        <end position="73"/>
    </location>
</feature>
<gene>
    <name evidence="2" type="ORF">GUJ93_ZPchr0002g25976</name>
</gene>
<reference evidence="2" key="2">
    <citation type="submission" date="2021-02" db="EMBL/GenBank/DDBJ databases">
        <authorList>
            <person name="Kimball J.A."/>
            <person name="Haas M.W."/>
            <person name="Macchietto M."/>
            <person name="Kono T."/>
            <person name="Duquette J."/>
            <person name="Shao M."/>
        </authorList>
    </citation>
    <scope>NUCLEOTIDE SEQUENCE</scope>
    <source>
        <tissue evidence="2">Fresh leaf tissue</tissue>
    </source>
</reference>
<sequence length="206" mass="20960">MPSSSALPLISILGESLFYHLLLAFTSRTPVSLALPNSSIPSKTNPSIPLPMEKDVAAAAAGPPSSSSRPGCGNLPPLHPSSSSKSNIVGQSPSILQSQAPSVRYSAGTSYRGSGSGVGGFAATVASVAGGGISSARHAASSWRRLNSMASGSEGARYKYNKPAPSSLAPWTPMIGTFGTGQWVSFRQNNDSLSLGSLLPDATIAD</sequence>